<dbReference type="eggNOG" id="COG0674">
    <property type="taxonomic scope" value="Bacteria"/>
</dbReference>
<name>I0IKH4_LEPFC</name>
<sequence length="402" mass="43857">MLEALEGSQAIARAVALCRPQVVAAYPITPQTHIVEAISRMIANGILSAQYISVESEFSAASVVMGASAAGSRSYTASASQGILLMTEVLYNTAGLRIPTVLTVANRAVSAPLSIWNDHQDSMSVRDAGWIQLYCANNQEAVDTTIQAFLISEKTEIPVMVCVDGYTLTHTLEPVDLPDQGQIDTFLPPFHFRRTLDSQSPIMVGTIVSPDFYTEARYINHQDFEKALTVIKETDEIYFHLTGRRSGALLSVTGNRNGRTGILLMGSVFGTLTDALSSHEGKEDIRLLKLRSFRPFPQKELQEAVHGLRTLIVLDRSISPGGGAGIVGMEVRSALFGQKDAPRIINAVVGLGGRDLPMSLLRQLVDLSKKTDAPEFLFADLEPSRITRELSPLNRTNTSEER</sequence>
<dbReference type="Gene3D" id="3.40.50.920">
    <property type="match status" value="1"/>
</dbReference>
<dbReference type="InterPro" id="IPR029061">
    <property type="entry name" value="THDP-binding"/>
</dbReference>
<reference evidence="5" key="2">
    <citation type="submission" date="2012-03" db="EMBL/GenBank/DDBJ databases">
        <title>The complete genome sequence of the pioneer microbe on fresh volcanic deposit, Leptospirillum ferrooxidans strain C2-3.</title>
        <authorList>
            <person name="Fujimura R."/>
            <person name="Sato Y."/>
            <person name="Nishizawa T."/>
            <person name="Nanba K."/>
            <person name="Oshima K."/>
            <person name="Hattori M."/>
            <person name="Kamijo T."/>
            <person name="Ohta H."/>
        </authorList>
    </citation>
    <scope>NUCLEOTIDE SEQUENCE [LARGE SCALE GENOMIC DNA]</scope>
    <source>
        <strain evidence="5">C2-3</strain>
    </source>
</reference>
<evidence type="ECO:0000313" key="4">
    <source>
        <dbReference type="EMBL" id="BAM05773.1"/>
    </source>
</evidence>
<reference evidence="4 5" key="1">
    <citation type="journal article" date="2012" name="J. Bacteriol.">
        <title>Complete Genome Sequence of Leptospirillum ferrooxidans Strain C2-3, Isolated from a Fresh Volcanic Ash Deposit on the Island of Miyake, Japan.</title>
        <authorList>
            <person name="Fujimura R."/>
            <person name="Sato Y."/>
            <person name="Nishizawa T."/>
            <person name="Oshima K."/>
            <person name="Kim S.-W."/>
            <person name="Hattori M."/>
            <person name="Kamijo T."/>
            <person name="Ohta H."/>
        </authorList>
    </citation>
    <scope>NUCLEOTIDE SEQUENCE [LARGE SCALE GENOMIC DNA]</scope>
    <source>
        <strain evidence="4 5">C2-3</strain>
    </source>
</reference>
<keyword evidence="4" id="KW-0670">Pyruvate</keyword>
<keyword evidence="5" id="KW-1185">Reference proteome</keyword>
<dbReference type="GO" id="GO:0006979">
    <property type="term" value="P:response to oxidative stress"/>
    <property type="evidence" value="ECO:0007669"/>
    <property type="project" value="TreeGrafter"/>
</dbReference>
<dbReference type="RefSeq" id="WP_014448268.1">
    <property type="nucleotide sequence ID" value="NC_017094.1"/>
</dbReference>
<proteinExistence type="predicted"/>
<evidence type="ECO:0000256" key="1">
    <source>
        <dbReference type="ARBA" id="ARBA00023002"/>
    </source>
</evidence>
<dbReference type="InterPro" id="IPR002880">
    <property type="entry name" value="Pyrv_Fd/Flavodoxin_OxRdtase_N"/>
</dbReference>
<dbReference type="PANTHER" id="PTHR32154:SF0">
    <property type="entry name" value="PYRUVATE-FLAVODOXIN OXIDOREDUCTASE-RELATED"/>
    <property type="match status" value="1"/>
</dbReference>
<dbReference type="PANTHER" id="PTHR32154">
    <property type="entry name" value="PYRUVATE-FLAVODOXIN OXIDOREDUCTASE-RELATED"/>
    <property type="match status" value="1"/>
</dbReference>
<dbReference type="EMBL" id="AP012342">
    <property type="protein sequence ID" value="BAM05773.1"/>
    <property type="molecule type" value="Genomic_DNA"/>
</dbReference>
<organism evidence="4 5">
    <name type="scientific">Leptospirillum ferrooxidans (strain C2-3)</name>
    <dbReference type="NCBI Taxonomy" id="1162668"/>
    <lineage>
        <taxon>Bacteria</taxon>
        <taxon>Pseudomonadati</taxon>
        <taxon>Nitrospirota</taxon>
        <taxon>Nitrospiria</taxon>
        <taxon>Nitrospirales</taxon>
        <taxon>Nitrospiraceae</taxon>
        <taxon>Leptospirillum</taxon>
    </lineage>
</organism>
<dbReference type="InterPro" id="IPR033412">
    <property type="entry name" value="PFOR_II"/>
</dbReference>
<keyword evidence="1" id="KW-0560">Oxidoreductase</keyword>
<dbReference type="CDD" id="cd07034">
    <property type="entry name" value="TPP_PYR_PFOR_IOR-alpha_like"/>
    <property type="match status" value="1"/>
</dbReference>
<feature type="domain" description="Pyruvate:ferredoxin oxidoreductase core" evidence="3">
    <location>
        <begin position="262"/>
        <end position="356"/>
    </location>
</feature>
<dbReference type="InterPro" id="IPR009014">
    <property type="entry name" value="Transketo_C/PFOR_II"/>
</dbReference>
<dbReference type="Proteomes" id="UP000007382">
    <property type="component" value="Chromosome"/>
</dbReference>
<feature type="domain" description="Pyruvate flavodoxin/ferredoxin oxidoreductase pyrimidine binding" evidence="2">
    <location>
        <begin position="14"/>
        <end position="234"/>
    </location>
</feature>
<dbReference type="KEGG" id="lfc:LFE_0043"/>
<gene>
    <name evidence="4" type="ordered locus">LFE_0043</name>
</gene>
<dbReference type="SUPFAM" id="SSF52922">
    <property type="entry name" value="TK C-terminal domain-like"/>
    <property type="match status" value="1"/>
</dbReference>
<evidence type="ECO:0000313" key="5">
    <source>
        <dbReference type="Proteomes" id="UP000007382"/>
    </source>
</evidence>
<dbReference type="STRING" id="1162668.LFE_0043"/>
<dbReference type="InterPro" id="IPR050722">
    <property type="entry name" value="Pyruvate:ferred/Flavod_OxRd"/>
</dbReference>
<evidence type="ECO:0000259" key="3">
    <source>
        <dbReference type="Pfam" id="PF17147"/>
    </source>
</evidence>
<evidence type="ECO:0000259" key="2">
    <source>
        <dbReference type="Pfam" id="PF01855"/>
    </source>
</evidence>
<dbReference type="AlphaFoldDB" id="I0IKH4"/>
<dbReference type="Pfam" id="PF17147">
    <property type="entry name" value="PFOR_II"/>
    <property type="match status" value="1"/>
</dbReference>
<dbReference type="Pfam" id="PF01855">
    <property type="entry name" value="POR_N"/>
    <property type="match status" value="1"/>
</dbReference>
<dbReference type="GO" id="GO:0016491">
    <property type="term" value="F:oxidoreductase activity"/>
    <property type="evidence" value="ECO:0007669"/>
    <property type="project" value="UniProtKB-KW"/>
</dbReference>
<accession>I0IKH4</accession>
<dbReference type="OrthoDB" id="9794954at2"/>
<dbReference type="HOGENOM" id="CLU_002569_5_0_0"/>
<dbReference type="FunFam" id="3.40.50.970:FF:000012">
    <property type="entry name" value="Pyruvate:ferredoxin (Flavodoxin) oxidoreductase"/>
    <property type="match status" value="1"/>
</dbReference>
<dbReference type="SUPFAM" id="SSF52518">
    <property type="entry name" value="Thiamin diphosphate-binding fold (THDP-binding)"/>
    <property type="match status" value="1"/>
</dbReference>
<dbReference type="PATRIC" id="fig|1162668.3.peg.51"/>
<protein>
    <submittedName>
        <fullName evidence="4">Putative pyruvate ferredoxin oxidoreductase, alpha subunit</fullName>
    </submittedName>
</protein>
<dbReference type="Gene3D" id="3.40.50.970">
    <property type="match status" value="1"/>
</dbReference>